<accession>A0A9N9M8R2</accession>
<dbReference type="AlphaFoldDB" id="A0A9N9M8R2"/>
<evidence type="ECO:0000313" key="5">
    <source>
        <dbReference type="Proteomes" id="UP001152799"/>
    </source>
</evidence>
<reference evidence="4" key="1">
    <citation type="submission" date="2022-01" db="EMBL/GenBank/DDBJ databases">
        <authorList>
            <person name="King R."/>
        </authorList>
    </citation>
    <scope>NUCLEOTIDE SEQUENCE</scope>
</reference>
<name>A0A9N9M8R2_9CUCU</name>
<protein>
    <recommendedName>
        <fullName evidence="3">Sulfotransferase domain-containing protein</fullName>
    </recommendedName>
</protein>
<dbReference type="Pfam" id="PF00685">
    <property type="entry name" value="Sulfotransfer_1"/>
    <property type="match status" value="1"/>
</dbReference>
<dbReference type="OrthoDB" id="205623at2759"/>
<comment type="similarity">
    <text evidence="1">Belongs to the sulfotransferase 1 family.</text>
</comment>
<feature type="domain" description="Sulfotransferase" evidence="3">
    <location>
        <begin position="109"/>
        <end position="260"/>
    </location>
</feature>
<dbReference type="InterPro" id="IPR000863">
    <property type="entry name" value="Sulfotransferase_dom"/>
</dbReference>
<dbReference type="SUPFAM" id="SSF52540">
    <property type="entry name" value="P-loop containing nucleoside triphosphate hydrolases"/>
    <property type="match status" value="1"/>
</dbReference>
<evidence type="ECO:0000313" key="4">
    <source>
        <dbReference type="EMBL" id="CAG9759666.1"/>
    </source>
</evidence>
<dbReference type="Gene3D" id="3.40.50.300">
    <property type="entry name" value="P-loop containing nucleotide triphosphate hydrolases"/>
    <property type="match status" value="1"/>
</dbReference>
<dbReference type="InterPro" id="IPR027417">
    <property type="entry name" value="P-loop_NTPase"/>
</dbReference>
<dbReference type="Proteomes" id="UP001152799">
    <property type="component" value="Chromosome 1"/>
</dbReference>
<dbReference type="PANTHER" id="PTHR11783">
    <property type="entry name" value="SULFOTRANSFERASE SULT"/>
    <property type="match status" value="1"/>
</dbReference>
<sequence length="289" mass="33285">MSEELFCLKAFDKQTINEGMEINYSTGDSFVQLGKYLAPPIYKNSAQKILDASVRKDDVCSKNYLIKHVDFVKCPNTGLSIPRYAKAVPSLEVLAKLDENIQNQLIPLFSDTLGFVDSLSSPRTIKSHLTFELLPEQLISVKPKIIYVIRNPKDVCVSFYFFCKNLLSMEIDFEHFCELFINDALIAGSIFKHYFSFWDRRHELDILILRYEEMKANTSEAIKQIATFIGKTLLDDDVKAISKYLSFSNMQKNNACNLKRNKPYFAEKELLIENKTVTQPKKITESRLD</sequence>
<dbReference type="GO" id="GO:0008146">
    <property type="term" value="F:sulfotransferase activity"/>
    <property type="evidence" value="ECO:0007669"/>
    <property type="project" value="InterPro"/>
</dbReference>
<evidence type="ECO:0000259" key="3">
    <source>
        <dbReference type="Pfam" id="PF00685"/>
    </source>
</evidence>
<keyword evidence="5" id="KW-1185">Reference proteome</keyword>
<dbReference type="EMBL" id="OU892277">
    <property type="protein sequence ID" value="CAG9759666.1"/>
    <property type="molecule type" value="Genomic_DNA"/>
</dbReference>
<evidence type="ECO:0000256" key="2">
    <source>
        <dbReference type="ARBA" id="ARBA00022679"/>
    </source>
</evidence>
<evidence type="ECO:0000256" key="1">
    <source>
        <dbReference type="ARBA" id="ARBA00005771"/>
    </source>
</evidence>
<keyword evidence="2" id="KW-0808">Transferase</keyword>
<proteinExistence type="inferred from homology"/>
<gene>
    <name evidence="4" type="ORF">CEUTPL_LOCUS411</name>
</gene>
<organism evidence="4 5">
    <name type="scientific">Ceutorhynchus assimilis</name>
    <name type="common">cabbage seed weevil</name>
    <dbReference type="NCBI Taxonomy" id="467358"/>
    <lineage>
        <taxon>Eukaryota</taxon>
        <taxon>Metazoa</taxon>
        <taxon>Ecdysozoa</taxon>
        <taxon>Arthropoda</taxon>
        <taxon>Hexapoda</taxon>
        <taxon>Insecta</taxon>
        <taxon>Pterygota</taxon>
        <taxon>Neoptera</taxon>
        <taxon>Endopterygota</taxon>
        <taxon>Coleoptera</taxon>
        <taxon>Polyphaga</taxon>
        <taxon>Cucujiformia</taxon>
        <taxon>Curculionidae</taxon>
        <taxon>Ceutorhynchinae</taxon>
        <taxon>Ceutorhynchus</taxon>
    </lineage>
</organism>